<feature type="chain" id="PRO_5016253468" description="Pentacotripeptide-repeat region of PRORP domain-containing protein" evidence="3">
    <location>
        <begin position="25"/>
        <end position="592"/>
    </location>
</feature>
<evidence type="ECO:0000313" key="5">
    <source>
        <dbReference type="Proteomes" id="UP000249390"/>
    </source>
</evidence>
<protein>
    <recommendedName>
        <fullName evidence="6">Pentacotripeptide-repeat region of PRORP domain-containing protein</fullName>
    </recommendedName>
</protein>
<proteinExistence type="inferred from homology"/>
<comment type="similarity">
    <text evidence="1">Belongs to the PPR family. P subfamily.</text>
</comment>
<accession>A0A328DW41</accession>
<sequence>MCSVSFLGLNRLGLGLLFQSESWAVRWGRNRYCHTNLMRQMKPRKSLWAQIIRPANPKIHVKPKLDNWVKDQKKKAPAGDLKRILLRLRQDGRFHQALQVYEWMRRKGIYKFSSSDYAVQFNLICKVRGGFAADRYVRKLPKQTRNDKYGELLHCYVNEHIEDIFSRPLGHLQKMKKLGFALSPRPFNEIMHIQGPEPKKVLKVLAKLRKSKVLPDNDSYRICISSFGLIYDVDGMERMLREMESQPQIVMDWCTYAMVAEFYDREFLVDKAADALEKARVILQNKGVRRKSPNYLLKTDYLNVIRSLVKLGELVEAMKFTNEWEALGNWRNLQDIGIPYTIIEGYVKNGKLQEAFYSIETWSRKGKIGVDKLSCLLCKEYLKVGNVIQAFNCFRGTRHSSELHPILPMLFFEYIEKKCGSLFPLHCTRSVKPATGTIFLDVNTIGSVQHENSTQALNMDYENIVKSLVDSGKLDEARKMAIKWELSCKGRSSDCLNILKIITEGYCKMSFFVEAEAMAEAWTREKRSQVAEIWFVLASHYQLHGKMVRGFECMRRCFDLTPGLKGNYDMMLWTFMNGIGYLSGMSNVRGTV</sequence>
<dbReference type="PANTHER" id="PTHR45717:SF20">
    <property type="entry name" value="OS07G0598500 PROTEIN"/>
    <property type="match status" value="1"/>
</dbReference>
<dbReference type="AlphaFoldDB" id="A0A328DW41"/>
<keyword evidence="2" id="KW-0677">Repeat</keyword>
<dbReference type="Pfam" id="PF01535">
    <property type="entry name" value="PPR"/>
    <property type="match status" value="1"/>
</dbReference>
<comment type="caution">
    <text evidence="4">The sequence shown here is derived from an EMBL/GenBank/DDBJ whole genome shotgun (WGS) entry which is preliminary data.</text>
</comment>
<dbReference type="Gene3D" id="1.25.40.10">
    <property type="entry name" value="Tetratricopeptide repeat domain"/>
    <property type="match status" value="1"/>
</dbReference>
<organism evidence="4 5">
    <name type="scientific">Cuscuta australis</name>
    <dbReference type="NCBI Taxonomy" id="267555"/>
    <lineage>
        <taxon>Eukaryota</taxon>
        <taxon>Viridiplantae</taxon>
        <taxon>Streptophyta</taxon>
        <taxon>Embryophyta</taxon>
        <taxon>Tracheophyta</taxon>
        <taxon>Spermatophyta</taxon>
        <taxon>Magnoliopsida</taxon>
        <taxon>eudicotyledons</taxon>
        <taxon>Gunneridae</taxon>
        <taxon>Pentapetalae</taxon>
        <taxon>asterids</taxon>
        <taxon>lamiids</taxon>
        <taxon>Solanales</taxon>
        <taxon>Convolvulaceae</taxon>
        <taxon>Cuscuteae</taxon>
        <taxon>Cuscuta</taxon>
        <taxon>Cuscuta subgen. Grammica</taxon>
        <taxon>Cuscuta sect. Cleistogrammica</taxon>
    </lineage>
</organism>
<dbReference type="GO" id="GO:0003729">
    <property type="term" value="F:mRNA binding"/>
    <property type="evidence" value="ECO:0007669"/>
    <property type="project" value="UniProtKB-ARBA"/>
</dbReference>
<keyword evidence="5" id="KW-1185">Reference proteome</keyword>
<dbReference type="EMBL" id="NQVE01000082">
    <property type="protein sequence ID" value="RAL49526.1"/>
    <property type="molecule type" value="Genomic_DNA"/>
</dbReference>
<dbReference type="InterPro" id="IPR002885">
    <property type="entry name" value="PPR_rpt"/>
</dbReference>
<gene>
    <name evidence="4" type="ORF">DM860_012959</name>
</gene>
<dbReference type="PANTHER" id="PTHR45717">
    <property type="entry name" value="OS12G0527900 PROTEIN"/>
    <property type="match status" value="1"/>
</dbReference>
<dbReference type="GO" id="GO:0005739">
    <property type="term" value="C:mitochondrion"/>
    <property type="evidence" value="ECO:0007669"/>
    <property type="project" value="TreeGrafter"/>
</dbReference>
<evidence type="ECO:0000256" key="2">
    <source>
        <dbReference type="ARBA" id="ARBA00022737"/>
    </source>
</evidence>
<dbReference type="InterPro" id="IPR011990">
    <property type="entry name" value="TPR-like_helical_dom_sf"/>
</dbReference>
<reference evidence="4 5" key="1">
    <citation type="submission" date="2018-06" db="EMBL/GenBank/DDBJ databases">
        <title>The Genome of Cuscuta australis (Dodder) Provides Insight into the Evolution of Plant Parasitism.</title>
        <authorList>
            <person name="Liu H."/>
        </authorList>
    </citation>
    <scope>NUCLEOTIDE SEQUENCE [LARGE SCALE GENOMIC DNA]</scope>
    <source>
        <strain evidence="5">cv. Yunnan</strain>
        <tissue evidence="4">Vines</tissue>
    </source>
</reference>
<name>A0A328DW41_9ASTE</name>
<evidence type="ECO:0008006" key="6">
    <source>
        <dbReference type="Google" id="ProtNLM"/>
    </source>
</evidence>
<feature type="signal peptide" evidence="3">
    <location>
        <begin position="1"/>
        <end position="24"/>
    </location>
</feature>
<keyword evidence="3" id="KW-0732">Signal</keyword>
<evidence type="ECO:0000313" key="4">
    <source>
        <dbReference type="EMBL" id="RAL49526.1"/>
    </source>
</evidence>
<evidence type="ECO:0000256" key="3">
    <source>
        <dbReference type="SAM" id="SignalP"/>
    </source>
</evidence>
<evidence type="ECO:0000256" key="1">
    <source>
        <dbReference type="ARBA" id="ARBA00007626"/>
    </source>
</evidence>
<dbReference type="Proteomes" id="UP000249390">
    <property type="component" value="Unassembled WGS sequence"/>
</dbReference>